<dbReference type="AlphaFoldDB" id="A0A6L7EWA4"/>
<dbReference type="PANTHER" id="PTHR38459">
    <property type="entry name" value="PROPHAGE BACTOPRENOL-LINKED GLUCOSE TRANSLOCASE HOMOLOG"/>
    <property type="match status" value="1"/>
</dbReference>
<evidence type="ECO:0000256" key="4">
    <source>
        <dbReference type="ARBA" id="ARBA00022989"/>
    </source>
</evidence>
<keyword evidence="5 6" id="KW-0472">Membrane</keyword>
<dbReference type="InterPro" id="IPR007267">
    <property type="entry name" value="GtrA_DPMS_TM"/>
</dbReference>
<gene>
    <name evidence="8" type="ORF">GRQ65_10925</name>
</gene>
<dbReference type="Proteomes" id="UP000473325">
    <property type="component" value="Unassembled WGS sequence"/>
</dbReference>
<feature type="transmembrane region" description="Helical" evidence="6">
    <location>
        <begin position="102"/>
        <end position="123"/>
    </location>
</feature>
<evidence type="ECO:0000313" key="9">
    <source>
        <dbReference type="Proteomes" id="UP000473325"/>
    </source>
</evidence>
<evidence type="ECO:0000256" key="6">
    <source>
        <dbReference type="SAM" id="Phobius"/>
    </source>
</evidence>
<feature type="domain" description="GtrA/DPMS transmembrane" evidence="7">
    <location>
        <begin position="11"/>
        <end position="124"/>
    </location>
</feature>
<comment type="subcellular location">
    <subcellularLocation>
        <location evidence="1">Membrane</location>
        <topology evidence="1">Multi-pass membrane protein</topology>
    </subcellularLocation>
</comment>
<dbReference type="InterPro" id="IPR051401">
    <property type="entry name" value="GtrA_CellWall_Glycosyl"/>
</dbReference>
<comment type="similarity">
    <text evidence="2">Belongs to the GtrA family.</text>
</comment>
<dbReference type="GO" id="GO:0000271">
    <property type="term" value="P:polysaccharide biosynthetic process"/>
    <property type="evidence" value="ECO:0007669"/>
    <property type="project" value="InterPro"/>
</dbReference>
<proteinExistence type="inferred from homology"/>
<dbReference type="GO" id="GO:0005886">
    <property type="term" value="C:plasma membrane"/>
    <property type="evidence" value="ECO:0007669"/>
    <property type="project" value="TreeGrafter"/>
</dbReference>
<evidence type="ECO:0000259" key="7">
    <source>
        <dbReference type="Pfam" id="PF04138"/>
    </source>
</evidence>
<evidence type="ECO:0000256" key="2">
    <source>
        <dbReference type="ARBA" id="ARBA00009399"/>
    </source>
</evidence>
<organism evidence="8 9">
    <name type="scientific">Nocardioides flavescens</name>
    <dbReference type="NCBI Taxonomy" id="2691959"/>
    <lineage>
        <taxon>Bacteria</taxon>
        <taxon>Bacillati</taxon>
        <taxon>Actinomycetota</taxon>
        <taxon>Actinomycetes</taxon>
        <taxon>Propionibacteriales</taxon>
        <taxon>Nocardioidaceae</taxon>
        <taxon>Nocardioides</taxon>
    </lineage>
</organism>
<feature type="transmembrane region" description="Helical" evidence="6">
    <location>
        <begin position="75"/>
        <end position="96"/>
    </location>
</feature>
<evidence type="ECO:0000256" key="1">
    <source>
        <dbReference type="ARBA" id="ARBA00004141"/>
    </source>
</evidence>
<feature type="transmembrane region" description="Helical" evidence="6">
    <location>
        <begin position="7"/>
        <end position="29"/>
    </location>
</feature>
<protein>
    <submittedName>
        <fullName evidence="8">GtrA family protein</fullName>
    </submittedName>
</protein>
<keyword evidence="3 6" id="KW-0812">Transmembrane</keyword>
<dbReference type="EMBL" id="WUEK01000006">
    <property type="protein sequence ID" value="MXG90066.1"/>
    <property type="molecule type" value="Genomic_DNA"/>
</dbReference>
<evidence type="ECO:0000256" key="3">
    <source>
        <dbReference type="ARBA" id="ARBA00022692"/>
    </source>
</evidence>
<dbReference type="PANTHER" id="PTHR38459:SF1">
    <property type="entry name" value="PROPHAGE BACTOPRENOL-LINKED GLUCOSE TRANSLOCASE HOMOLOG"/>
    <property type="match status" value="1"/>
</dbReference>
<comment type="caution">
    <text evidence="8">The sequence shown here is derived from an EMBL/GenBank/DDBJ whole genome shotgun (WGS) entry which is preliminary data.</text>
</comment>
<dbReference type="Pfam" id="PF04138">
    <property type="entry name" value="GtrA_DPMS_TM"/>
    <property type="match status" value="1"/>
</dbReference>
<sequence>MLRLPPTLIGFAVINSGTFALDLALVSLLHGRLDVPLTLSVTIGYAVAFSLAFVLNKRFNFRSHAPVGPETVRYVGVVAVNFGVVLLGVTTGLAALGVQYQLARLAAGACEGAFMYAAMRWFVFAARARGGEDAERGALVG</sequence>
<accession>A0A6L7EWA4</accession>
<dbReference type="RefSeq" id="WP_160878010.1">
    <property type="nucleotide sequence ID" value="NZ_WUEK01000006.1"/>
</dbReference>
<reference evidence="8 9" key="1">
    <citation type="submission" date="2019-12" db="EMBL/GenBank/DDBJ databases">
        <authorList>
            <person name="Kun Z."/>
        </authorList>
    </citation>
    <scope>NUCLEOTIDE SEQUENCE [LARGE SCALE GENOMIC DNA]</scope>
    <source>
        <strain evidence="8 9">YIM 123512</strain>
    </source>
</reference>
<keyword evidence="9" id="KW-1185">Reference proteome</keyword>
<name>A0A6L7EWA4_9ACTN</name>
<evidence type="ECO:0000313" key="8">
    <source>
        <dbReference type="EMBL" id="MXG90066.1"/>
    </source>
</evidence>
<evidence type="ECO:0000256" key="5">
    <source>
        <dbReference type="ARBA" id="ARBA00023136"/>
    </source>
</evidence>
<feature type="transmembrane region" description="Helical" evidence="6">
    <location>
        <begin position="35"/>
        <end position="55"/>
    </location>
</feature>
<keyword evidence="4 6" id="KW-1133">Transmembrane helix</keyword>